<dbReference type="InterPro" id="IPR020846">
    <property type="entry name" value="MFS_dom"/>
</dbReference>
<feature type="transmembrane region" description="Helical" evidence="6">
    <location>
        <begin position="323"/>
        <end position="340"/>
    </location>
</feature>
<keyword evidence="4 6" id="KW-1133">Transmembrane helix</keyword>
<keyword evidence="2" id="KW-0813">Transport</keyword>
<feature type="transmembrane region" description="Helical" evidence="6">
    <location>
        <begin position="409"/>
        <end position="429"/>
    </location>
</feature>
<feature type="transmembrane region" description="Helical" evidence="6">
    <location>
        <begin position="92"/>
        <end position="110"/>
    </location>
</feature>
<dbReference type="SUPFAM" id="SSF103473">
    <property type="entry name" value="MFS general substrate transporter"/>
    <property type="match status" value="1"/>
</dbReference>
<keyword evidence="3 6" id="KW-0812">Transmembrane</keyword>
<feature type="transmembrane region" description="Helical" evidence="6">
    <location>
        <begin position="146"/>
        <end position="169"/>
    </location>
</feature>
<dbReference type="FunFam" id="1.20.1250.20:FF:000057">
    <property type="entry name" value="MFS general substrate transporter"/>
    <property type="match status" value="1"/>
</dbReference>
<evidence type="ECO:0000313" key="8">
    <source>
        <dbReference type="EMBL" id="GJE95954.1"/>
    </source>
</evidence>
<dbReference type="InterPro" id="IPR011701">
    <property type="entry name" value="MFS"/>
</dbReference>
<feature type="transmembrane region" description="Helical" evidence="6">
    <location>
        <begin position="283"/>
        <end position="303"/>
    </location>
</feature>
<dbReference type="GO" id="GO:0022857">
    <property type="term" value="F:transmembrane transporter activity"/>
    <property type="evidence" value="ECO:0007669"/>
    <property type="project" value="InterPro"/>
</dbReference>
<evidence type="ECO:0000256" key="2">
    <source>
        <dbReference type="ARBA" id="ARBA00022448"/>
    </source>
</evidence>
<name>A0A9P3GKI3_9APHY</name>
<feature type="transmembrane region" description="Helical" evidence="6">
    <location>
        <begin position="122"/>
        <end position="140"/>
    </location>
</feature>
<dbReference type="Proteomes" id="UP000703269">
    <property type="component" value="Unassembled WGS sequence"/>
</dbReference>
<feature type="transmembrane region" description="Helical" evidence="6">
    <location>
        <begin position="49"/>
        <end position="72"/>
    </location>
</feature>
<proteinExistence type="predicted"/>
<organism evidence="8 9">
    <name type="scientific">Phanerochaete sordida</name>
    <dbReference type="NCBI Taxonomy" id="48140"/>
    <lineage>
        <taxon>Eukaryota</taxon>
        <taxon>Fungi</taxon>
        <taxon>Dikarya</taxon>
        <taxon>Basidiomycota</taxon>
        <taxon>Agaricomycotina</taxon>
        <taxon>Agaricomycetes</taxon>
        <taxon>Polyporales</taxon>
        <taxon>Phanerochaetaceae</taxon>
        <taxon>Phanerochaete</taxon>
    </lineage>
</organism>
<evidence type="ECO:0000313" key="9">
    <source>
        <dbReference type="Proteomes" id="UP000703269"/>
    </source>
</evidence>
<dbReference type="EMBL" id="BPQB01000054">
    <property type="protein sequence ID" value="GJE95954.1"/>
    <property type="molecule type" value="Genomic_DNA"/>
</dbReference>
<evidence type="ECO:0000256" key="3">
    <source>
        <dbReference type="ARBA" id="ARBA00022692"/>
    </source>
</evidence>
<evidence type="ECO:0000259" key="7">
    <source>
        <dbReference type="PROSITE" id="PS50850"/>
    </source>
</evidence>
<dbReference type="AlphaFoldDB" id="A0A9P3GKI3"/>
<feature type="transmembrane region" description="Helical" evidence="6">
    <location>
        <begin position="376"/>
        <end position="397"/>
    </location>
</feature>
<dbReference type="FunFam" id="1.20.1250.20:FF:000013">
    <property type="entry name" value="MFS general substrate transporter"/>
    <property type="match status" value="1"/>
</dbReference>
<dbReference type="OrthoDB" id="3639251at2759"/>
<dbReference type="PANTHER" id="PTHR43791:SF49">
    <property type="entry name" value="TRANSPORTER, PUTATIVE (AFU_ORTHOLOGUE AFUA_4G04250)-RELATED"/>
    <property type="match status" value="1"/>
</dbReference>
<sequence length="478" mass="52795">MEKDMTREESLTVDVEKSSFSQELVECVPALSADPNAEARLVRRIDIRLVPVSLFIYLLCFIDRSNIGNARILNSDAGDSLAQTTHISNRQYLVALLIFIIAYSLFEVPSNYLLHRFRPSKWIAFLMLGWGIMTMILGTVKTFAELVIIRLLLGAFEAGLFPGIVYCLTYWYKQDERAGRLALITGGATLAGAFGGAIAFGVGHMDRTRALQGWRWLFIFEGIPSILCAIPVYFFYPDYPEVARWLSAEERTLAAARIKGVAALGHEQLTWADARATLRDWRLYLHDAVCIAFSVAFSSVSLFTPTIVSGLGFAGLKAQLFTVPPYAIGFVVTVFIAWQADKRAMRSWAAFACLTIAGVCFLIQGLLPANAFKARYGLLCVSVPFSFAIQPPLLSWLSANLRSTGAMALALPLNIAIGQIGQVVGIYIYKSSEAPGYPTGHFTNAGFLLIGAIMVLILRGIYIRRNRSLSVGEKEWQL</sequence>
<protein>
    <submittedName>
        <fullName evidence="8">MFS general substrate transporter</fullName>
    </submittedName>
</protein>
<feature type="transmembrane region" description="Helical" evidence="6">
    <location>
        <begin position="441"/>
        <end position="462"/>
    </location>
</feature>
<dbReference type="PROSITE" id="PS50850">
    <property type="entry name" value="MFS"/>
    <property type="match status" value="1"/>
</dbReference>
<keyword evidence="9" id="KW-1185">Reference proteome</keyword>
<dbReference type="Pfam" id="PF07690">
    <property type="entry name" value="MFS_1"/>
    <property type="match status" value="1"/>
</dbReference>
<dbReference type="GO" id="GO:0016020">
    <property type="term" value="C:membrane"/>
    <property type="evidence" value="ECO:0007669"/>
    <property type="project" value="UniProtKB-SubCell"/>
</dbReference>
<keyword evidence="5 6" id="KW-0472">Membrane</keyword>
<comment type="subcellular location">
    <subcellularLocation>
        <location evidence="1">Membrane</location>
        <topology evidence="1">Multi-pass membrane protein</topology>
    </subcellularLocation>
</comment>
<feature type="transmembrane region" description="Helical" evidence="6">
    <location>
        <begin position="181"/>
        <end position="202"/>
    </location>
</feature>
<evidence type="ECO:0000256" key="4">
    <source>
        <dbReference type="ARBA" id="ARBA00022989"/>
    </source>
</evidence>
<dbReference type="Gene3D" id="1.20.1250.20">
    <property type="entry name" value="MFS general substrate transporter like domains"/>
    <property type="match status" value="1"/>
</dbReference>
<evidence type="ECO:0000256" key="1">
    <source>
        <dbReference type="ARBA" id="ARBA00004141"/>
    </source>
</evidence>
<accession>A0A9P3GKI3</accession>
<evidence type="ECO:0000256" key="5">
    <source>
        <dbReference type="ARBA" id="ARBA00023136"/>
    </source>
</evidence>
<gene>
    <name evidence="8" type="ORF">PsYK624_121470</name>
</gene>
<reference evidence="8 9" key="1">
    <citation type="submission" date="2021-08" db="EMBL/GenBank/DDBJ databases">
        <title>Draft Genome Sequence of Phanerochaete sordida strain YK-624.</title>
        <authorList>
            <person name="Mori T."/>
            <person name="Dohra H."/>
            <person name="Suzuki T."/>
            <person name="Kawagishi H."/>
            <person name="Hirai H."/>
        </authorList>
    </citation>
    <scope>NUCLEOTIDE SEQUENCE [LARGE SCALE GENOMIC DNA]</scope>
    <source>
        <strain evidence="8 9">YK-624</strain>
    </source>
</reference>
<feature type="transmembrane region" description="Helical" evidence="6">
    <location>
        <begin position="214"/>
        <end position="236"/>
    </location>
</feature>
<feature type="domain" description="Major facilitator superfamily (MFS) profile" evidence="7">
    <location>
        <begin position="49"/>
        <end position="469"/>
    </location>
</feature>
<dbReference type="InterPro" id="IPR036259">
    <property type="entry name" value="MFS_trans_sf"/>
</dbReference>
<dbReference type="PANTHER" id="PTHR43791">
    <property type="entry name" value="PERMEASE-RELATED"/>
    <property type="match status" value="1"/>
</dbReference>
<evidence type="ECO:0000256" key="6">
    <source>
        <dbReference type="SAM" id="Phobius"/>
    </source>
</evidence>
<comment type="caution">
    <text evidence="8">The sequence shown here is derived from an EMBL/GenBank/DDBJ whole genome shotgun (WGS) entry which is preliminary data.</text>
</comment>
<feature type="transmembrane region" description="Helical" evidence="6">
    <location>
        <begin position="347"/>
        <end position="364"/>
    </location>
</feature>